<evidence type="ECO:0000313" key="1">
    <source>
        <dbReference type="EMBL" id="MBO8436015.1"/>
    </source>
</evidence>
<dbReference type="Proteomes" id="UP000823615">
    <property type="component" value="Unassembled WGS sequence"/>
</dbReference>
<reference evidence="1" key="2">
    <citation type="journal article" date="2021" name="PeerJ">
        <title>Extensive microbial diversity within the chicken gut microbiome revealed by metagenomics and culture.</title>
        <authorList>
            <person name="Gilroy R."/>
            <person name="Ravi A."/>
            <person name="Getino M."/>
            <person name="Pursley I."/>
            <person name="Horton D.L."/>
            <person name="Alikhan N.F."/>
            <person name="Baker D."/>
            <person name="Gharbi K."/>
            <person name="Hall N."/>
            <person name="Watson M."/>
            <person name="Adriaenssens E.M."/>
            <person name="Foster-Nyarko E."/>
            <person name="Jarju S."/>
            <person name="Secka A."/>
            <person name="Antonio M."/>
            <person name="Oren A."/>
            <person name="Chaudhuri R.R."/>
            <person name="La Ragione R."/>
            <person name="Hildebrand F."/>
            <person name="Pallen M.J."/>
        </authorList>
    </citation>
    <scope>NUCLEOTIDE SEQUENCE</scope>
    <source>
        <strain evidence="1">7293</strain>
    </source>
</reference>
<comment type="caution">
    <text evidence="1">The sequence shown here is derived from an EMBL/GenBank/DDBJ whole genome shotgun (WGS) entry which is preliminary data.</text>
</comment>
<proteinExistence type="predicted"/>
<protein>
    <submittedName>
        <fullName evidence="1">Uncharacterized protein</fullName>
    </submittedName>
</protein>
<reference evidence="1" key="1">
    <citation type="submission" date="2020-10" db="EMBL/GenBank/DDBJ databases">
        <authorList>
            <person name="Gilroy R."/>
        </authorList>
    </citation>
    <scope>NUCLEOTIDE SEQUENCE</scope>
    <source>
        <strain evidence="1">7293</strain>
    </source>
</reference>
<evidence type="ECO:0000313" key="2">
    <source>
        <dbReference type="Proteomes" id="UP000823615"/>
    </source>
</evidence>
<sequence>MISEKNMEEIRVDSKDLILKDNKVSSGIIPQTSAQLKRSVVIEGNVDILGAVYGEKVLVHDGPCSFHRSVFGKEELVIDPTSKGSIIFHESAGSNHVVSSASLSGEVTFASDINAKRVTLRNAFVGGCVYADEIKLDNSVVIGGAFASKKLEINHSVIGTFNSQEVVLEGRNYLIYPSAFSVEPIKASSDASLCNITLADLMDLYKCDSEKEHTGLIEIDIRNNGQKANLKADDGTMLLVHTYSVAGKVLVADMQDFEKLQNHFIINAASLSSQLMRDYDVTDSKGNTIPLEIGRIRKFFFDILDGRVVIREIDGNIDFEELKAKYNN</sequence>
<accession>A0A9D9E186</accession>
<dbReference type="AlphaFoldDB" id="A0A9D9E186"/>
<name>A0A9D9E186_9SPIO</name>
<gene>
    <name evidence="1" type="ORF">IAA97_03450</name>
</gene>
<organism evidence="1 2">
    <name type="scientific">Candidatus Ornithospirochaeta stercoripullorum</name>
    <dbReference type="NCBI Taxonomy" id="2840899"/>
    <lineage>
        <taxon>Bacteria</taxon>
        <taxon>Pseudomonadati</taxon>
        <taxon>Spirochaetota</taxon>
        <taxon>Spirochaetia</taxon>
        <taxon>Spirochaetales</taxon>
        <taxon>Spirochaetaceae</taxon>
        <taxon>Spirochaetaceae incertae sedis</taxon>
        <taxon>Candidatus Ornithospirochaeta</taxon>
    </lineage>
</organism>
<dbReference type="EMBL" id="JADIMT010000044">
    <property type="protein sequence ID" value="MBO8436015.1"/>
    <property type="molecule type" value="Genomic_DNA"/>
</dbReference>